<evidence type="ECO:0000256" key="6">
    <source>
        <dbReference type="ARBA" id="ARBA00023157"/>
    </source>
</evidence>
<reference evidence="8" key="1">
    <citation type="journal article" date="2020" name="Nature">
        <title>Giant virus diversity and host interactions through global metagenomics.</title>
        <authorList>
            <person name="Schulz F."/>
            <person name="Roux S."/>
            <person name="Paez-Espino D."/>
            <person name="Jungbluth S."/>
            <person name="Walsh D.A."/>
            <person name="Denef V.J."/>
            <person name="McMahon K.D."/>
            <person name="Konstantinidis K.T."/>
            <person name="Eloe-Fadrosh E.A."/>
            <person name="Kyrpides N.C."/>
            <person name="Woyke T."/>
        </authorList>
    </citation>
    <scope>NUCLEOTIDE SEQUENCE</scope>
    <source>
        <strain evidence="8">GVMAG-M-3300023174-137</strain>
    </source>
</reference>
<evidence type="ECO:0000256" key="5">
    <source>
        <dbReference type="ARBA" id="ARBA00023002"/>
    </source>
</evidence>
<evidence type="ECO:0000256" key="4">
    <source>
        <dbReference type="ARBA" id="ARBA00022827"/>
    </source>
</evidence>
<evidence type="ECO:0000256" key="1">
    <source>
        <dbReference type="ARBA" id="ARBA00001974"/>
    </source>
</evidence>
<accession>A0A6C0DCP4</accession>
<sequence>MDTKYWGPSGWKLLHTITFAHPSPTGQKKATLKRFFHSLPFVLPCKYCRASLTEYMDALPIEDALESTAPYALARWFWKIHNCVNDKLRKQRLKIEEDPSFEDVKRFYLERMALSCSMSKFEGWEFLFSVAENHPYSKQSLTGKPMKDFPGKEHLAKASNSDKNRWNVLTPEERLVYTHDFWTALPELLPYKEWRTIWESSTDDWSSRKTSLQTLWKKRCNLEEKVRTYASLCQELRAHRSGCSKSIRAKTCRKRRNYR</sequence>
<dbReference type="GO" id="GO:0050660">
    <property type="term" value="F:flavin adenine dinucleotide binding"/>
    <property type="evidence" value="ECO:0007669"/>
    <property type="project" value="TreeGrafter"/>
</dbReference>
<dbReference type="AlphaFoldDB" id="A0A6C0DCP4"/>
<dbReference type="PANTHER" id="PTHR12645:SF0">
    <property type="entry name" value="FAD-LINKED SULFHYDRYL OXIDASE ALR"/>
    <property type="match status" value="1"/>
</dbReference>
<dbReference type="Gene3D" id="1.20.120.310">
    <property type="entry name" value="ERV/ALR sulfhydryl oxidase domain"/>
    <property type="match status" value="1"/>
</dbReference>
<dbReference type="EMBL" id="MN739580">
    <property type="protein sequence ID" value="QHT14182.1"/>
    <property type="molecule type" value="Genomic_DNA"/>
</dbReference>
<feature type="domain" description="ERV/ALR sulfhydryl oxidase" evidence="7">
    <location>
        <begin position="1"/>
        <end position="107"/>
    </location>
</feature>
<dbReference type="GO" id="GO:0016971">
    <property type="term" value="F:flavin-dependent sulfhydryl oxidase activity"/>
    <property type="evidence" value="ECO:0007669"/>
    <property type="project" value="InterPro"/>
</dbReference>
<dbReference type="PROSITE" id="PS51324">
    <property type="entry name" value="ERV_ALR"/>
    <property type="match status" value="1"/>
</dbReference>
<dbReference type="EC" id="1.8.3.2" evidence="2"/>
<comment type="cofactor">
    <cofactor evidence="1">
        <name>FAD</name>
        <dbReference type="ChEBI" id="CHEBI:57692"/>
    </cofactor>
</comment>
<keyword evidence="6" id="KW-1015">Disulfide bond</keyword>
<dbReference type="GO" id="GO:0005739">
    <property type="term" value="C:mitochondrion"/>
    <property type="evidence" value="ECO:0007669"/>
    <property type="project" value="TreeGrafter"/>
</dbReference>
<keyword evidence="5" id="KW-0560">Oxidoreductase</keyword>
<name>A0A6C0DCP4_9ZZZZ</name>
<evidence type="ECO:0000256" key="3">
    <source>
        <dbReference type="ARBA" id="ARBA00022630"/>
    </source>
</evidence>
<proteinExistence type="predicted"/>
<dbReference type="InterPro" id="IPR017905">
    <property type="entry name" value="ERV/ALR_sulphydryl_oxidase"/>
</dbReference>
<protein>
    <recommendedName>
        <fullName evidence="2">thiol oxidase</fullName>
        <ecNumber evidence="2">1.8.3.2</ecNumber>
    </recommendedName>
</protein>
<evidence type="ECO:0000256" key="2">
    <source>
        <dbReference type="ARBA" id="ARBA00012512"/>
    </source>
</evidence>
<dbReference type="InterPro" id="IPR036774">
    <property type="entry name" value="ERV/ALR_sulphydryl_oxid_sf"/>
</dbReference>
<organism evidence="8">
    <name type="scientific">viral metagenome</name>
    <dbReference type="NCBI Taxonomy" id="1070528"/>
    <lineage>
        <taxon>unclassified sequences</taxon>
        <taxon>metagenomes</taxon>
        <taxon>organismal metagenomes</taxon>
    </lineage>
</organism>
<dbReference type="PANTHER" id="PTHR12645">
    <property type="entry name" value="ALR/ERV"/>
    <property type="match status" value="1"/>
</dbReference>
<dbReference type="SUPFAM" id="SSF69000">
    <property type="entry name" value="FAD-dependent thiol oxidase"/>
    <property type="match status" value="1"/>
</dbReference>
<dbReference type="InterPro" id="IPR039799">
    <property type="entry name" value="ALR/ERV"/>
</dbReference>
<evidence type="ECO:0000313" key="8">
    <source>
        <dbReference type="EMBL" id="QHT14182.1"/>
    </source>
</evidence>
<keyword evidence="3" id="KW-0285">Flavoprotein</keyword>
<evidence type="ECO:0000259" key="7">
    <source>
        <dbReference type="PROSITE" id="PS51324"/>
    </source>
</evidence>
<dbReference type="Pfam" id="PF04777">
    <property type="entry name" value="Evr1_Alr"/>
    <property type="match status" value="1"/>
</dbReference>
<keyword evidence="4" id="KW-0274">FAD</keyword>